<keyword evidence="1" id="KW-0472">Membrane</keyword>
<keyword evidence="1" id="KW-1133">Transmembrane helix</keyword>
<protein>
    <submittedName>
        <fullName evidence="2">Uncharacterized protein</fullName>
    </submittedName>
</protein>
<evidence type="ECO:0000313" key="2">
    <source>
        <dbReference type="EMBL" id="MBB5721549.1"/>
    </source>
</evidence>
<organism evidence="2 3">
    <name type="scientific">Yoonia ponticola</name>
    <dbReference type="NCBI Taxonomy" id="1524255"/>
    <lineage>
        <taxon>Bacteria</taxon>
        <taxon>Pseudomonadati</taxon>
        <taxon>Pseudomonadota</taxon>
        <taxon>Alphaproteobacteria</taxon>
        <taxon>Rhodobacterales</taxon>
        <taxon>Paracoccaceae</taxon>
        <taxon>Yoonia</taxon>
    </lineage>
</organism>
<dbReference type="RefSeq" id="WP_183526965.1">
    <property type="nucleotide sequence ID" value="NZ_JACIJM010000003.1"/>
</dbReference>
<dbReference type="EMBL" id="JACIJM010000003">
    <property type="protein sequence ID" value="MBB5721549.1"/>
    <property type="molecule type" value="Genomic_DNA"/>
</dbReference>
<sequence length="61" mass="6805">MLRKISFTLIGVLIVSCFAVPYLLLQSVETWHGSFLFWTLVGVSVIVLNMLATAGFKDDDQ</sequence>
<comment type="caution">
    <text evidence="2">The sequence shown here is derived from an EMBL/GenBank/DDBJ whole genome shotgun (WGS) entry which is preliminary data.</text>
</comment>
<dbReference type="PROSITE" id="PS51257">
    <property type="entry name" value="PROKAR_LIPOPROTEIN"/>
    <property type="match status" value="1"/>
</dbReference>
<evidence type="ECO:0000256" key="1">
    <source>
        <dbReference type="SAM" id="Phobius"/>
    </source>
</evidence>
<proteinExistence type="predicted"/>
<gene>
    <name evidence="2" type="ORF">FHS72_001161</name>
</gene>
<dbReference type="Proteomes" id="UP000535415">
    <property type="component" value="Unassembled WGS sequence"/>
</dbReference>
<name>A0A7W9BJA3_9RHOB</name>
<feature type="transmembrane region" description="Helical" evidence="1">
    <location>
        <begin position="35"/>
        <end position="56"/>
    </location>
</feature>
<keyword evidence="3" id="KW-1185">Reference proteome</keyword>
<evidence type="ECO:0000313" key="3">
    <source>
        <dbReference type="Proteomes" id="UP000535415"/>
    </source>
</evidence>
<accession>A0A7W9BJA3</accession>
<reference evidence="2 3" key="1">
    <citation type="submission" date="2020-08" db="EMBL/GenBank/DDBJ databases">
        <title>Genomic Encyclopedia of Type Strains, Phase IV (KMG-IV): sequencing the most valuable type-strain genomes for metagenomic binning, comparative biology and taxonomic classification.</title>
        <authorList>
            <person name="Goeker M."/>
        </authorList>
    </citation>
    <scope>NUCLEOTIDE SEQUENCE [LARGE SCALE GENOMIC DNA]</scope>
    <source>
        <strain evidence="2 3">DSM 101064</strain>
    </source>
</reference>
<dbReference type="AlphaFoldDB" id="A0A7W9BJA3"/>
<keyword evidence="1" id="KW-0812">Transmembrane</keyword>